<organism evidence="2 3">
    <name type="scientific">Nitrosomonas stercoris</name>
    <dbReference type="NCBI Taxonomy" id="1444684"/>
    <lineage>
        <taxon>Bacteria</taxon>
        <taxon>Pseudomonadati</taxon>
        <taxon>Pseudomonadota</taxon>
        <taxon>Betaproteobacteria</taxon>
        <taxon>Nitrosomonadales</taxon>
        <taxon>Nitrosomonadaceae</taxon>
        <taxon>Nitrosomonas</taxon>
    </lineage>
</organism>
<dbReference type="Gene3D" id="1.10.10.10">
    <property type="entry name" value="Winged helix-like DNA-binding domain superfamily/Winged helix DNA-binding domain"/>
    <property type="match status" value="1"/>
</dbReference>
<dbReference type="Pfam" id="PF13592">
    <property type="entry name" value="HTH_33"/>
    <property type="match status" value="1"/>
</dbReference>
<dbReference type="Proteomes" id="UP000316473">
    <property type="component" value="Chromosome"/>
</dbReference>
<dbReference type="EMBL" id="AP019755">
    <property type="protein sequence ID" value="BBL35509.1"/>
    <property type="molecule type" value="Genomic_DNA"/>
</dbReference>
<evidence type="ECO:0000313" key="2">
    <source>
        <dbReference type="EMBL" id="BBL35509.1"/>
    </source>
</evidence>
<sequence length="125" mass="14269">MPKAYSEDLRWRVVADTEKDLSIRAVADKYSVSPSFVSKITCLWRREGSVSPRKIGGYRRHALSAHAAEVKGKLLEDKDITLAQLRDWIEETLGVRVHVSSVDRFIRSLGYSYKKNTEGQRTRAC</sequence>
<reference evidence="2 3" key="1">
    <citation type="submission" date="2019-06" db="EMBL/GenBank/DDBJ databases">
        <title>Nitrosomonas stercoris KYUHI-S whole genome shotgun sequence.</title>
        <authorList>
            <person name="Nakagawa T."/>
            <person name="Tsuchiya Y."/>
            <person name="Takahashi R."/>
        </authorList>
    </citation>
    <scope>NUCLEOTIDE SEQUENCE [LARGE SCALE GENOMIC DNA]</scope>
    <source>
        <strain evidence="2 3">KYUHI-S</strain>
    </source>
</reference>
<dbReference type="Pfam" id="PF13384">
    <property type="entry name" value="HTH_23"/>
    <property type="match status" value="1"/>
</dbReference>
<dbReference type="AlphaFoldDB" id="A0A4Y1YP65"/>
<dbReference type="SUPFAM" id="SSF46689">
    <property type="entry name" value="Homeodomain-like"/>
    <property type="match status" value="1"/>
</dbReference>
<dbReference type="InterPro" id="IPR036388">
    <property type="entry name" value="WH-like_DNA-bd_sf"/>
</dbReference>
<evidence type="ECO:0000313" key="3">
    <source>
        <dbReference type="Proteomes" id="UP000316473"/>
    </source>
</evidence>
<dbReference type="InterPro" id="IPR009057">
    <property type="entry name" value="Homeodomain-like_sf"/>
</dbReference>
<feature type="domain" description="Winged helix-turn helix" evidence="1">
    <location>
        <begin position="81"/>
        <end position="115"/>
    </location>
</feature>
<name>A0A4Y1YP65_9PROT</name>
<accession>A0A4Y1YP65</accession>
<evidence type="ECO:0000259" key="1">
    <source>
        <dbReference type="Pfam" id="PF13592"/>
    </source>
</evidence>
<keyword evidence="3" id="KW-1185">Reference proteome</keyword>
<protein>
    <recommendedName>
        <fullName evidence="1">Winged helix-turn helix domain-containing protein</fullName>
    </recommendedName>
</protein>
<gene>
    <name evidence="2" type="ORF">Nstercoris_01777</name>
</gene>
<proteinExistence type="predicted"/>
<dbReference type="InterPro" id="IPR025959">
    <property type="entry name" value="Winged_HTH_dom"/>
</dbReference>
<dbReference type="KEGG" id="nst:Nstercoris_01777"/>